<accession>A0A0D0ALN2</accession>
<dbReference type="AlphaFoldDB" id="A0A0D0ALN2"/>
<dbReference type="EMBL" id="KN834872">
    <property type="protein sequence ID" value="KIK51120.1"/>
    <property type="molecule type" value="Genomic_DNA"/>
</dbReference>
<reference evidence="3 4" key="1">
    <citation type="submission" date="2014-04" db="EMBL/GenBank/DDBJ databases">
        <title>Evolutionary Origins and Diversification of the Mycorrhizal Mutualists.</title>
        <authorList>
            <consortium name="DOE Joint Genome Institute"/>
            <consortium name="Mycorrhizal Genomics Consortium"/>
            <person name="Kohler A."/>
            <person name="Kuo A."/>
            <person name="Nagy L.G."/>
            <person name="Floudas D."/>
            <person name="Copeland A."/>
            <person name="Barry K.W."/>
            <person name="Cichocki N."/>
            <person name="Veneault-Fourrey C."/>
            <person name="LaButti K."/>
            <person name="Lindquist E.A."/>
            <person name="Lipzen A."/>
            <person name="Lundell T."/>
            <person name="Morin E."/>
            <person name="Murat C."/>
            <person name="Riley R."/>
            <person name="Ohm R."/>
            <person name="Sun H."/>
            <person name="Tunlid A."/>
            <person name="Henrissat B."/>
            <person name="Grigoriev I.V."/>
            <person name="Hibbett D.S."/>
            <person name="Martin F."/>
        </authorList>
    </citation>
    <scope>NUCLEOTIDE SEQUENCE [LARGE SCALE GENOMIC DNA]</scope>
    <source>
        <strain evidence="3 4">FD-317 M1</strain>
    </source>
</reference>
<evidence type="ECO:0000313" key="3">
    <source>
        <dbReference type="EMBL" id="KIK51120.1"/>
    </source>
</evidence>
<protein>
    <submittedName>
        <fullName evidence="3">Uncharacterized protein</fullName>
    </submittedName>
</protein>
<evidence type="ECO:0000256" key="2">
    <source>
        <dbReference type="SAM" id="Phobius"/>
    </source>
</evidence>
<dbReference type="HOGENOM" id="CLU_3014358_0_0_1"/>
<gene>
    <name evidence="3" type="ORF">GYMLUDRAFT_406719</name>
</gene>
<keyword evidence="2" id="KW-1133">Transmembrane helix</keyword>
<keyword evidence="2" id="KW-0472">Membrane</keyword>
<keyword evidence="2" id="KW-0812">Transmembrane</keyword>
<evidence type="ECO:0000313" key="4">
    <source>
        <dbReference type="Proteomes" id="UP000053593"/>
    </source>
</evidence>
<proteinExistence type="predicted"/>
<dbReference type="Proteomes" id="UP000053593">
    <property type="component" value="Unassembled WGS sequence"/>
</dbReference>
<evidence type="ECO:0000256" key="1">
    <source>
        <dbReference type="SAM" id="MobiDB-lite"/>
    </source>
</evidence>
<sequence length="56" mass="6367">MTQRKAMVERRKRGLSNQGDNAQQSRVRSEAVYTSLAFVFLCQLLIFLSSLDSCVN</sequence>
<name>A0A0D0ALN2_9AGAR</name>
<feature type="compositionally biased region" description="Polar residues" evidence="1">
    <location>
        <begin position="15"/>
        <end position="25"/>
    </location>
</feature>
<keyword evidence="4" id="KW-1185">Reference proteome</keyword>
<organism evidence="3 4">
    <name type="scientific">Collybiopsis luxurians FD-317 M1</name>
    <dbReference type="NCBI Taxonomy" id="944289"/>
    <lineage>
        <taxon>Eukaryota</taxon>
        <taxon>Fungi</taxon>
        <taxon>Dikarya</taxon>
        <taxon>Basidiomycota</taxon>
        <taxon>Agaricomycotina</taxon>
        <taxon>Agaricomycetes</taxon>
        <taxon>Agaricomycetidae</taxon>
        <taxon>Agaricales</taxon>
        <taxon>Marasmiineae</taxon>
        <taxon>Omphalotaceae</taxon>
        <taxon>Collybiopsis</taxon>
        <taxon>Collybiopsis luxurians</taxon>
    </lineage>
</organism>
<feature type="region of interest" description="Disordered" evidence="1">
    <location>
        <begin position="1"/>
        <end position="25"/>
    </location>
</feature>
<feature type="transmembrane region" description="Helical" evidence="2">
    <location>
        <begin position="31"/>
        <end position="51"/>
    </location>
</feature>